<sequence>MIKTRLIILSLIAIALLASLGIMAGCAYKARAQSTPSWGPKWAATGELELPQDYHTWVFLGSPLTPNALNGGNAPFPEYHNVYVQPQAFAAYRKSGQWPEGTIMFKELQLTQPATNPDGSSVEPSGRGFFPGARNGVDISVKDSKRFQDTQGWGFFNFGHHAPPYAKTAAAQPAAACAACHIANATDMVFSKFYAPILNAK</sequence>
<reference evidence="2 3" key="1">
    <citation type="journal article" date="2014" name="Nature">
        <title>An environmental bacterial taxon with a large and distinct metabolic repertoire.</title>
        <authorList>
            <person name="Wilson M.C."/>
            <person name="Mori T."/>
            <person name="Ruckert C."/>
            <person name="Uria A.R."/>
            <person name="Helf M.J."/>
            <person name="Takada K."/>
            <person name="Gernert C."/>
            <person name="Steffens U.A."/>
            <person name="Heycke N."/>
            <person name="Schmitt S."/>
            <person name="Rinke C."/>
            <person name="Helfrich E.J."/>
            <person name="Brachmann A.O."/>
            <person name="Gurgui C."/>
            <person name="Wakimoto T."/>
            <person name="Kracht M."/>
            <person name="Crusemann M."/>
            <person name="Hentschel U."/>
            <person name="Abe I."/>
            <person name="Matsunaga S."/>
            <person name="Kalinowski J."/>
            <person name="Takeyama H."/>
            <person name="Piel J."/>
        </authorList>
    </citation>
    <scope>NUCLEOTIDE SEQUENCE [LARGE SCALE GENOMIC DNA]</scope>
    <source>
        <strain evidence="3">TSY2</strain>
    </source>
</reference>
<protein>
    <recommendedName>
        <fullName evidence="1">Cytochrome P460 domain-containing protein</fullName>
    </recommendedName>
</protein>
<evidence type="ECO:0000259" key="1">
    <source>
        <dbReference type="Pfam" id="PF16694"/>
    </source>
</evidence>
<feature type="domain" description="Cytochrome P460" evidence="1">
    <location>
        <begin position="51"/>
        <end position="191"/>
    </location>
</feature>
<dbReference type="Proteomes" id="UP000019140">
    <property type="component" value="Unassembled WGS sequence"/>
</dbReference>
<dbReference type="InterPro" id="IPR032033">
    <property type="entry name" value="Cytochrome_P460"/>
</dbReference>
<evidence type="ECO:0000313" key="3">
    <source>
        <dbReference type="Proteomes" id="UP000019140"/>
    </source>
</evidence>
<dbReference type="CDD" id="cd20751">
    <property type="entry name" value="cyt_P460_Ne-like"/>
    <property type="match status" value="1"/>
</dbReference>
<dbReference type="AlphaFoldDB" id="W4LZV3"/>
<gene>
    <name evidence="2" type="ORF">ETSY2_32960</name>
</gene>
<organism evidence="2 3">
    <name type="scientific">Candidatus Entotheonella gemina</name>
    <dbReference type="NCBI Taxonomy" id="1429439"/>
    <lineage>
        <taxon>Bacteria</taxon>
        <taxon>Pseudomonadati</taxon>
        <taxon>Nitrospinota/Tectimicrobiota group</taxon>
        <taxon>Candidatus Tectimicrobiota</taxon>
        <taxon>Candidatus Entotheonellia</taxon>
        <taxon>Candidatus Entotheonellales</taxon>
        <taxon>Candidatus Entotheonellaceae</taxon>
        <taxon>Candidatus Entotheonella</taxon>
    </lineage>
</organism>
<comment type="caution">
    <text evidence="2">The sequence shown here is derived from an EMBL/GenBank/DDBJ whole genome shotgun (WGS) entry which is preliminary data.</text>
</comment>
<evidence type="ECO:0000313" key="2">
    <source>
        <dbReference type="EMBL" id="ETX03624.1"/>
    </source>
</evidence>
<dbReference type="PROSITE" id="PS51257">
    <property type="entry name" value="PROKAR_LIPOPROTEIN"/>
    <property type="match status" value="1"/>
</dbReference>
<keyword evidence="3" id="KW-1185">Reference proteome</keyword>
<name>W4LZV3_9BACT</name>
<dbReference type="InterPro" id="IPR038142">
    <property type="entry name" value="Cytochrome_P460_sp"/>
</dbReference>
<proteinExistence type="predicted"/>
<dbReference type="EMBL" id="AZHX01001407">
    <property type="protein sequence ID" value="ETX03624.1"/>
    <property type="molecule type" value="Genomic_DNA"/>
</dbReference>
<dbReference type="Gene3D" id="3.50.70.20">
    <property type="entry name" value="Cytochrome P460"/>
    <property type="match status" value="1"/>
</dbReference>
<accession>W4LZV3</accession>
<dbReference type="Pfam" id="PF16694">
    <property type="entry name" value="Cytochrome_P460"/>
    <property type="match status" value="1"/>
</dbReference>
<dbReference type="HOGENOM" id="CLU_106310_0_0_7"/>